<dbReference type="GO" id="GO:0036064">
    <property type="term" value="C:ciliary basal body"/>
    <property type="evidence" value="ECO:0007669"/>
    <property type="project" value="TreeGrafter"/>
</dbReference>
<reference evidence="3 4" key="1">
    <citation type="submission" date="2017-06" db="EMBL/GenBank/DDBJ databases">
        <title>A platform for efficient transgenesis in Macrostomum lignano, a flatworm model organism for stem cell research.</title>
        <authorList>
            <person name="Berezikov E."/>
        </authorList>
    </citation>
    <scope>NUCLEOTIDE SEQUENCE [LARGE SCALE GENOMIC DNA]</scope>
    <source>
        <strain evidence="3">DV1</strain>
        <tissue evidence="3">Whole organism</tissue>
    </source>
</reference>
<dbReference type="GO" id="GO:0034451">
    <property type="term" value="C:centriolar satellite"/>
    <property type="evidence" value="ECO:0007669"/>
    <property type="project" value="TreeGrafter"/>
</dbReference>
<feature type="region of interest" description="Disordered" evidence="1">
    <location>
        <begin position="136"/>
        <end position="187"/>
    </location>
</feature>
<dbReference type="Pfam" id="PF15717">
    <property type="entry name" value="PCM1_C"/>
    <property type="match status" value="1"/>
</dbReference>
<evidence type="ECO:0000313" key="4">
    <source>
        <dbReference type="Proteomes" id="UP000215902"/>
    </source>
</evidence>
<dbReference type="GO" id="GO:1905515">
    <property type="term" value="P:non-motile cilium assembly"/>
    <property type="evidence" value="ECO:0007669"/>
    <property type="project" value="TreeGrafter"/>
</dbReference>
<dbReference type="PANTHER" id="PTHR14164">
    <property type="entry name" value="PERICENTRIOLAR MATERIAL 1-RELATED"/>
    <property type="match status" value="1"/>
</dbReference>
<dbReference type="AlphaFoldDB" id="A0A267GLQ3"/>
<feature type="domain" description="Pericentriolar material 1 protein C-terminal" evidence="2">
    <location>
        <begin position="7"/>
        <end position="134"/>
    </location>
</feature>
<accession>A0A267GLQ3</accession>
<dbReference type="InterPro" id="IPR024138">
    <property type="entry name" value="Pericentriolar_Pcm1"/>
</dbReference>
<evidence type="ECO:0000259" key="2">
    <source>
        <dbReference type="Pfam" id="PF15717"/>
    </source>
</evidence>
<dbReference type="Proteomes" id="UP000215902">
    <property type="component" value="Unassembled WGS sequence"/>
</dbReference>
<evidence type="ECO:0000313" key="3">
    <source>
        <dbReference type="EMBL" id="PAA86242.1"/>
    </source>
</evidence>
<protein>
    <recommendedName>
        <fullName evidence="2">Pericentriolar material 1 protein C-terminal domain-containing protein</fullName>
    </recommendedName>
</protein>
<dbReference type="GO" id="GO:0071539">
    <property type="term" value="P:protein localization to centrosome"/>
    <property type="evidence" value="ECO:0007669"/>
    <property type="project" value="InterPro"/>
</dbReference>
<dbReference type="InterPro" id="IPR031446">
    <property type="entry name" value="PCM1_C"/>
</dbReference>
<evidence type="ECO:0000256" key="1">
    <source>
        <dbReference type="SAM" id="MobiDB-lite"/>
    </source>
</evidence>
<feature type="region of interest" description="Disordered" evidence="1">
    <location>
        <begin position="207"/>
        <end position="231"/>
    </location>
</feature>
<comment type="caution">
    <text evidence="3">The sequence shown here is derived from an EMBL/GenBank/DDBJ whole genome shotgun (WGS) entry which is preliminary data.</text>
</comment>
<organism evidence="3 4">
    <name type="scientific">Macrostomum lignano</name>
    <dbReference type="NCBI Taxonomy" id="282301"/>
    <lineage>
        <taxon>Eukaryota</taxon>
        <taxon>Metazoa</taxon>
        <taxon>Spiralia</taxon>
        <taxon>Lophotrochozoa</taxon>
        <taxon>Platyhelminthes</taxon>
        <taxon>Rhabditophora</taxon>
        <taxon>Macrostomorpha</taxon>
        <taxon>Macrostomida</taxon>
        <taxon>Macrostomidae</taxon>
        <taxon>Macrostomum</taxon>
    </lineage>
</organism>
<feature type="non-terminal residue" evidence="3">
    <location>
        <position position="1"/>
    </location>
</feature>
<dbReference type="OrthoDB" id="2125770at2759"/>
<feature type="compositionally biased region" description="Acidic residues" evidence="1">
    <location>
        <begin position="145"/>
        <end position="184"/>
    </location>
</feature>
<dbReference type="EMBL" id="NIVC01000290">
    <property type="protein sequence ID" value="PAA86242.1"/>
    <property type="molecule type" value="Genomic_DNA"/>
</dbReference>
<sequence length="303" mass="33222">PVPPRQPLLDSRRLDAQIKAVVHHLIPLVKAHAHETATPQFLTWLRDLALRRVRLIMAAQQSAAAATMARSADSDDEFERLFSRQLTSLVTDALAKYQGRRLTDCLEDLLVDLSETLFNELAFHRLIASLDEANRQGVDGSGVDYEAEETGDDEEEEEEEEEDYDEEEEVDEEEAEDQQDEEAEGGNVGVAVQLAASETREMTLIGSEEEEVEGGSVAAAGDDSDGGGEDTEGLTAVAAVIDAEEKDAQRLARSGLRSRLLRQSRLRLATAAAAAAMAESRHQLPTCAPRCWRRWSGPRTGLA</sequence>
<feature type="compositionally biased region" description="Acidic residues" evidence="1">
    <location>
        <begin position="222"/>
        <end position="231"/>
    </location>
</feature>
<dbReference type="STRING" id="282301.A0A267GLQ3"/>
<gene>
    <name evidence="3" type="ORF">BOX15_Mlig024336g1</name>
</gene>
<proteinExistence type="predicted"/>
<dbReference type="GO" id="GO:0034454">
    <property type="term" value="P:microtubule anchoring at centrosome"/>
    <property type="evidence" value="ECO:0007669"/>
    <property type="project" value="InterPro"/>
</dbReference>
<dbReference type="PANTHER" id="PTHR14164:SF12">
    <property type="entry name" value="PERICENTRIOLAR MATERIAL 1 PROTEIN"/>
    <property type="match status" value="1"/>
</dbReference>
<keyword evidence="4" id="KW-1185">Reference proteome</keyword>
<name>A0A267GLQ3_9PLAT</name>